<dbReference type="AlphaFoldDB" id="I0W9J3"/>
<feature type="signal peptide" evidence="1">
    <location>
        <begin position="1"/>
        <end position="25"/>
    </location>
</feature>
<protein>
    <recommendedName>
        <fullName evidence="2">DUF4382 domain-containing protein</fullName>
    </recommendedName>
</protein>
<evidence type="ECO:0000259" key="2">
    <source>
        <dbReference type="Pfam" id="PF14321"/>
    </source>
</evidence>
<name>I0W9J3_9FLAO</name>
<feature type="domain" description="DUF4382" evidence="2">
    <location>
        <begin position="62"/>
        <end position="203"/>
    </location>
</feature>
<dbReference type="RefSeq" id="WP_008240516.1">
    <property type="nucleotide sequence ID" value="NZ_AJJU01000023.1"/>
</dbReference>
<feature type="chain" id="PRO_5003634944" description="DUF4382 domain-containing protein" evidence="1">
    <location>
        <begin position="26"/>
        <end position="254"/>
    </location>
</feature>
<reference evidence="3 4" key="1">
    <citation type="journal article" date="2012" name="J. Bacteriol.">
        <title>Genome Sequence of the Halotolerant Bacterium Imtechella halotolerans K1T.</title>
        <authorList>
            <person name="Kumar S."/>
            <person name="Vikram S."/>
            <person name="Subramanian S."/>
            <person name="Raghava G.P."/>
            <person name="Pinnaka A.K."/>
        </authorList>
    </citation>
    <scope>NUCLEOTIDE SEQUENCE [LARGE SCALE GENOMIC DNA]</scope>
    <source>
        <strain evidence="3 4">K1</strain>
    </source>
</reference>
<evidence type="ECO:0000256" key="1">
    <source>
        <dbReference type="SAM" id="SignalP"/>
    </source>
</evidence>
<dbReference type="Pfam" id="PF14321">
    <property type="entry name" value="DUF4382"/>
    <property type="match status" value="1"/>
</dbReference>
<evidence type="ECO:0000313" key="4">
    <source>
        <dbReference type="Proteomes" id="UP000005938"/>
    </source>
</evidence>
<gene>
    <name evidence="3" type="ORF">W5A_10949</name>
</gene>
<evidence type="ECO:0000313" key="3">
    <source>
        <dbReference type="EMBL" id="EID73059.1"/>
    </source>
</evidence>
<dbReference type="InterPro" id="IPR025491">
    <property type="entry name" value="DUF4382"/>
</dbReference>
<sequence length="254" mass="28068">MKINSFLPKGTHMMGAMLAMSTAFVFTSCSDDNSDTEGHLALKAQASYENNLLARTFSNVTLTDVLVNIREIEFEIDDDMYDDMDDDDMYDDDGFFDSDDEIELQGPFELNLLANENAIEVTNISVPNNTYEEIEFEIGKSTNINSELYNKSILIKGSIGDTPFVFWHNIDEEVEVDFEDTARDIVIDGGNNSIVINFDLNQIFGAASGIDFSSATDGNADGTIEISPTDSDGNNDLADAIRAKIKDVIDLLDD</sequence>
<comment type="caution">
    <text evidence="3">The sequence shown here is derived from an EMBL/GenBank/DDBJ whole genome shotgun (WGS) entry which is preliminary data.</text>
</comment>
<dbReference type="Proteomes" id="UP000005938">
    <property type="component" value="Unassembled WGS sequence"/>
</dbReference>
<dbReference type="OrthoDB" id="823121at2"/>
<keyword evidence="1" id="KW-0732">Signal</keyword>
<keyword evidence="4" id="KW-1185">Reference proteome</keyword>
<accession>I0W9J3</accession>
<organism evidence="3 4">
    <name type="scientific">Imtechella halotolerans K1</name>
    <dbReference type="NCBI Taxonomy" id="946077"/>
    <lineage>
        <taxon>Bacteria</taxon>
        <taxon>Pseudomonadati</taxon>
        <taxon>Bacteroidota</taxon>
        <taxon>Flavobacteriia</taxon>
        <taxon>Flavobacteriales</taxon>
        <taxon>Flavobacteriaceae</taxon>
        <taxon>Imtechella</taxon>
    </lineage>
</organism>
<dbReference type="STRING" id="946077.W5A_10949"/>
<dbReference type="eggNOG" id="ENOG5030VF2">
    <property type="taxonomic scope" value="Bacteria"/>
</dbReference>
<dbReference type="EMBL" id="AJJU01000023">
    <property type="protein sequence ID" value="EID73059.1"/>
    <property type="molecule type" value="Genomic_DNA"/>
</dbReference>
<proteinExistence type="predicted"/>
<dbReference type="PROSITE" id="PS51257">
    <property type="entry name" value="PROKAR_LIPOPROTEIN"/>
    <property type="match status" value="1"/>
</dbReference>